<evidence type="ECO:0000256" key="1">
    <source>
        <dbReference type="SAM" id="Coils"/>
    </source>
</evidence>
<feature type="region of interest" description="Disordered" evidence="2">
    <location>
        <begin position="383"/>
        <end position="448"/>
    </location>
</feature>
<reference evidence="3" key="1">
    <citation type="submission" date="2023-07" db="EMBL/GenBank/DDBJ databases">
        <authorList>
            <consortium name="AG Swart"/>
            <person name="Singh M."/>
            <person name="Singh A."/>
            <person name="Seah K."/>
            <person name="Emmerich C."/>
        </authorList>
    </citation>
    <scope>NUCLEOTIDE SEQUENCE</scope>
    <source>
        <strain evidence="3">DP1</strain>
    </source>
</reference>
<gene>
    <name evidence="3" type="ORF">ECRASSUSDP1_LOCUS2248</name>
</gene>
<feature type="compositionally biased region" description="Polar residues" evidence="2">
    <location>
        <begin position="513"/>
        <end position="525"/>
    </location>
</feature>
<feature type="coiled-coil region" evidence="1">
    <location>
        <begin position="122"/>
        <end position="149"/>
    </location>
</feature>
<name>A0AAD1U2M9_EUPCR</name>
<dbReference type="EMBL" id="CAMPGE010002137">
    <property type="protein sequence ID" value="CAI2360940.1"/>
    <property type="molecule type" value="Genomic_DNA"/>
</dbReference>
<evidence type="ECO:0000313" key="4">
    <source>
        <dbReference type="Proteomes" id="UP001295684"/>
    </source>
</evidence>
<accession>A0AAD1U2M9</accession>
<feature type="region of interest" description="Disordered" evidence="2">
    <location>
        <begin position="39"/>
        <end position="65"/>
    </location>
</feature>
<comment type="caution">
    <text evidence="3">The sequence shown here is derived from an EMBL/GenBank/DDBJ whole genome shotgun (WGS) entry which is preliminary data.</text>
</comment>
<feature type="compositionally biased region" description="Basic residues" evidence="2">
    <location>
        <begin position="384"/>
        <end position="398"/>
    </location>
</feature>
<dbReference type="AlphaFoldDB" id="A0AAD1U2M9"/>
<evidence type="ECO:0000313" key="3">
    <source>
        <dbReference type="EMBL" id="CAI2360940.1"/>
    </source>
</evidence>
<evidence type="ECO:0000256" key="2">
    <source>
        <dbReference type="SAM" id="MobiDB-lite"/>
    </source>
</evidence>
<sequence>MKGGRQAKLLAKENQAKKRAEKIYASFKKDSLKKLKDRILPSEAQTPGAELQTGHNFSEKAEATEKASFSKTFTKNLKRKGTLKTKARDHPEHDVVKERFMSLFSEELEKRKNDYYQAKEKKDDAFREIERLKTSYRMTENRLKKKNSTTSGVSYPIKIEIGITEADLDQNRFAIIGALDPEDLKIFYRINTSSKSGGTEKFESAKVGDVLKPTWADAFEMEFHNSKQKIFFEIMTRLNGDETTDKTIDSFDLSATIVEQQLRINEYLADNLCTATGNHFTLSIKGHVAVNPKLQGLKDKIQHNEQLFQQVEPDYKEYRSKFEKFLNLRGAELLEEWGLLGSEFKLVRKHKKEETKDTPTKRKTEVDVLDMDHLDRSYLGSSMRAKRKTTAAPKKKDKIKHEFTKSAHPKKADDLSATHKVEPTNKAAHDIKEETKQAPVKRSESDEKVRERIEKRHLHKRFHNNEIIHEREEDLLDTPDKDDVPEDSKAAEAHKNGHEDAIEAPSDDYGAGSLTSDALRSNNLGTKRTGLGSSLINFAMQDLTHSSKVKSVYNSGAAKANQTNVGGMFNKMGMGNAMSGMFMMNNNPMMSHLNYNVNDDNCSLISGNTFQTFQNFANPMSLSQKKN</sequence>
<feature type="region of interest" description="Disordered" evidence="2">
    <location>
        <begin position="465"/>
        <end position="525"/>
    </location>
</feature>
<keyword evidence="4" id="KW-1185">Reference proteome</keyword>
<dbReference type="Proteomes" id="UP001295684">
    <property type="component" value="Unassembled WGS sequence"/>
</dbReference>
<keyword evidence="1" id="KW-0175">Coiled coil</keyword>
<organism evidence="3 4">
    <name type="scientific">Euplotes crassus</name>
    <dbReference type="NCBI Taxonomy" id="5936"/>
    <lineage>
        <taxon>Eukaryota</taxon>
        <taxon>Sar</taxon>
        <taxon>Alveolata</taxon>
        <taxon>Ciliophora</taxon>
        <taxon>Intramacronucleata</taxon>
        <taxon>Spirotrichea</taxon>
        <taxon>Hypotrichia</taxon>
        <taxon>Euplotida</taxon>
        <taxon>Euplotidae</taxon>
        <taxon>Moneuplotes</taxon>
    </lineage>
</organism>
<proteinExistence type="predicted"/>
<feature type="compositionally biased region" description="Basic and acidic residues" evidence="2">
    <location>
        <begin position="465"/>
        <end position="501"/>
    </location>
</feature>
<protein>
    <recommendedName>
        <fullName evidence="5">C2 domain-containing protein</fullName>
    </recommendedName>
</protein>
<feature type="compositionally biased region" description="Basic and acidic residues" evidence="2">
    <location>
        <begin position="399"/>
        <end position="448"/>
    </location>
</feature>
<evidence type="ECO:0008006" key="5">
    <source>
        <dbReference type="Google" id="ProtNLM"/>
    </source>
</evidence>